<accession>A0ABR2T139</accession>
<comment type="caution">
    <text evidence="1">The sequence shown here is derived from an EMBL/GenBank/DDBJ whole genome shotgun (WGS) entry which is preliminary data.</text>
</comment>
<gene>
    <name evidence="1" type="ORF">V6N11_032599</name>
</gene>
<sequence>MLYQFSDRVGLNRNEPLVASMLPIFLLENEAGDSTHFSFFGGDVFSPEVERGVGLGASLEACFNGDGDKDDWLGARARARARAKKRRWPESFVGDTGG</sequence>
<keyword evidence="2" id="KW-1185">Reference proteome</keyword>
<name>A0ABR2T139_9ROSI</name>
<proteinExistence type="predicted"/>
<evidence type="ECO:0000313" key="1">
    <source>
        <dbReference type="EMBL" id="KAK9031212.1"/>
    </source>
</evidence>
<dbReference type="EMBL" id="JBBPBN010000010">
    <property type="protein sequence ID" value="KAK9031212.1"/>
    <property type="molecule type" value="Genomic_DNA"/>
</dbReference>
<dbReference type="Proteomes" id="UP001396334">
    <property type="component" value="Unassembled WGS sequence"/>
</dbReference>
<organism evidence="1 2">
    <name type="scientific">Hibiscus sabdariffa</name>
    <name type="common">roselle</name>
    <dbReference type="NCBI Taxonomy" id="183260"/>
    <lineage>
        <taxon>Eukaryota</taxon>
        <taxon>Viridiplantae</taxon>
        <taxon>Streptophyta</taxon>
        <taxon>Embryophyta</taxon>
        <taxon>Tracheophyta</taxon>
        <taxon>Spermatophyta</taxon>
        <taxon>Magnoliopsida</taxon>
        <taxon>eudicotyledons</taxon>
        <taxon>Gunneridae</taxon>
        <taxon>Pentapetalae</taxon>
        <taxon>rosids</taxon>
        <taxon>malvids</taxon>
        <taxon>Malvales</taxon>
        <taxon>Malvaceae</taxon>
        <taxon>Malvoideae</taxon>
        <taxon>Hibiscus</taxon>
    </lineage>
</organism>
<evidence type="ECO:0000313" key="2">
    <source>
        <dbReference type="Proteomes" id="UP001396334"/>
    </source>
</evidence>
<reference evidence="1 2" key="1">
    <citation type="journal article" date="2024" name="G3 (Bethesda)">
        <title>Genome assembly of Hibiscus sabdariffa L. provides insights into metabolisms of medicinal natural products.</title>
        <authorList>
            <person name="Kim T."/>
        </authorList>
    </citation>
    <scope>NUCLEOTIDE SEQUENCE [LARGE SCALE GENOMIC DNA]</scope>
    <source>
        <strain evidence="1">TK-2024</strain>
        <tissue evidence="1">Old leaves</tissue>
    </source>
</reference>
<protein>
    <submittedName>
        <fullName evidence="1">Uncharacterized protein</fullName>
    </submittedName>
</protein>